<sequence length="168" mass="18493">MSVFVAFGANLTGPCGSPAQAFDAAIILLEQHGVPVTQRSSLWESAPVPRSEQPWYVNAVVQVDTDLPPRDLLNLLHRIESVMGRVRSEPNASRVIDLDLLAYHTYAVGEKGGEELRLPHPRLHERAFVLFPLQEIAPNWIHPVSGACIPDMMAALDPSQEIRCLAAQ</sequence>
<evidence type="ECO:0000256" key="1">
    <source>
        <dbReference type="ARBA" id="ARBA00005051"/>
    </source>
</evidence>
<evidence type="ECO:0000256" key="7">
    <source>
        <dbReference type="ARBA" id="ARBA00022777"/>
    </source>
</evidence>
<keyword evidence="15" id="KW-1185">Reference proteome</keyword>
<dbReference type="OrthoDB" id="9808041at2"/>
<dbReference type="GO" id="GO:0003848">
    <property type="term" value="F:2-amino-4-hydroxy-6-hydroxymethyldihydropteridine diphosphokinase activity"/>
    <property type="evidence" value="ECO:0007669"/>
    <property type="project" value="UniProtKB-EC"/>
</dbReference>
<evidence type="ECO:0000256" key="8">
    <source>
        <dbReference type="ARBA" id="ARBA00022840"/>
    </source>
</evidence>
<evidence type="ECO:0000256" key="3">
    <source>
        <dbReference type="ARBA" id="ARBA00013253"/>
    </source>
</evidence>
<organism evidence="14 15">
    <name type="scientific">Haematospirillum jordaniae</name>
    <dbReference type="NCBI Taxonomy" id="1549855"/>
    <lineage>
        <taxon>Bacteria</taxon>
        <taxon>Pseudomonadati</taxon>
        <taxon>Pseudomonadota</taxon>
        <taxon>Alphaproteobacteria</taxon>
        <taxon>Rhodospirillales</taxon>
        <taxon>Novispirillaceae</taxon>
        <taxon>Haematospirillum</taxon>
    </lineage>
</organism>
<comment type="similarity">
    <text evidence="2">Belongs to the HPPK family.</text>
</comment>
<dbReference type="STRING" id="1549855.AY555_08830"/>
<dbReference type="NCBIfam" id="TIGR01498">
    <property type="entry name" value="folK"/>
    <property type="match status" value="1"/>
</dbReference>
<keyword evidence="6" id="KW-0547">Nucleotide-binding</keyword>
<evidence type="ECO:0000256" key="2">
    <source>
        <dbReference type="ARBA" id="ARBA00005810"/>
    </source>
</evidence>
<name>A0A143DG46_9PROT</name>
<dbReference type="GO" id="GO:0046654">
    <property type="term" value="P:tetrahydrofolate biosynthetic process"/>
    <property type="evidence" value="ECO:0007669"/>
    <property type="project" value="UniProtKB-UniPathway"/>
</dbReference>
<evidence type="ECO:0000256" key="6">
    <source>
        <dbReference type="ARBA" id="ARBA00022741"/>
    </source>
</evidence>
<keyword evidence="7" id="KW-0418">Kinase</keyword>
<dbReference type="Proteomes" id="UP000076066">
    <property type="component" value="Chromosome"/>
</dbReference>
<evidence type="ECO:0000313" key="15">
    <source>
        <dbReference type="Proteomes" id="UP000076066"/>
    </source>
</evidence>
<dbReference type="PANTHER" id="PTHR43071">
    <property type="entry name" value="2-AMINO-4-HYDROXY-6-HYDROXYMETHYLDIHYDROPTERIDINE PYROPHOSPHOKINASE"/>
    <property type="match status" value="1"/>
</dbReference>
<dbReference type="CDD" id="cd00483">
    <property type="entry name" value="HPPK"/>
    <property type="match status" value="1"/>
</dbReference>
<evidence type="ECO:0000256" key="4">
    <source>
        <dbReference type="ARBA" id="ARBA00016218"/>
    </source>
</evidence>
<dbReference type="InterPro" id="IPR035907">
    <property type="entry name" value="Hppk_sf"/>
</dbReference>
<evidence type="ECO:0000259" key="13">
    <source>
        <dbReference type="Pfam" id="PF01288"/>
    </source>
</evidence>
<evidence type="ECO:0000256" key="12">
    <source>
        <dbReference type="ARBA" id="ARBA00033413"/>
    </source>
</evidence>
<keyword evidence="9" id="KW-0289">Folate biosynthesis</keyword>
<dbReference type="KEGG" id="hjo:AY555_08830"/>
<dbReference type="EMBL" id="CP014525">
    <property type="protein sequence ID" value="AMW35263.1"/>
    <property type="molecule type" value="Genomic_DNA"/>
</dbReference>
<evidence type="ECO:0000256" key="10">
    <source>
        <dbReference type="ARBA" id="ARBA00029409"/>
    </source>
</evidence>
<dbReference type="GO" id="GO:0016301">
    <property type="term" value="F:kinase activity"/>
    <property type="evidence" value="ECO:0007669"/>
    <property type="project" value="UniProtKB-KW"/>
</dbReference>
<evidence type="ECO:0000256" key="9">
    <source>
        <dbReference type="ARBA" id="ARBA00022909"/>
    </source>
</evidence>
<evidence type="ECO:0000313" key="14">
    <source>
        <dbReference type="EMBL" id="AMW35263.1"/>
    </source>
</evidence>
<reference evidence="14 15" key="1">
    <citation type="submission" date="2016-02" db="EMBL/GenBank/DDBJ databases">
        <title>Complete Genome of H5569, the type strain of the newly described species Haematospirillium jordaniae.</title>
        <authorList>
            <person name="Nicholson A.C."/>
            <person name="Humrighouse B.W."/>
            <person name="Loparov V."/>
            <person name="McQuiston J.R."/>
        </authorList>
    </citation>
    <scope>NUCLEOTIDE SEQUENCE [LARGE SCALE GENOMIC DNA]</scope>
    <source>
        <strain evidence="14 15">H5569</strain>
    </source>
</reference>
<dbReference type="InterPro" id="IPR000550">
    <property type="entry name" value="Hppk"/>
</dbReference>
<evidence type="ECO:0000256" key="5">
    <source>
        <dbReference type="ARBA" id="ARBA00022679"/>
    </source>
</evidence>
<gene>
    <name evidence="14" type="ORF">AY555_08830</name>
</gene>
<dbReference type="Pfam" id="PF01288">
    <property type="entry name" value="HPPK"/>
    <property type="match status" value="1"/>
</dbReference>
<comment type="pathway">
    <text evidence="1">Cofactor biosynthesis; tetrahydrofolate biosynthesis; 2-amino-4-hydroxy-6-hydroxymethyl-7,8-dihydropteridine diphosphate from 7,8-dihydroneopterin triphosphate: step 4/4.</text>
</comment>
<dbReference type="AlphaFoldDB" id="A0A143DG46"/>
<evidence type="ECO:0000256" key="11">
    <source>
        <dbReference type="ARBA" id="ARBA00029766"/>
    </source>
</evidence>
<dbReference type="RefSeq" id="WP_066135739.1">
    <property type="nucleotide sequence ID" value="NZ_CP014525.1"/>
</dbReference>
<dbReference type="GO" id="GO:0046656">
    <property type="term" value="P:folic acid biosynthetic process"/>
    <property type="evidence" value="ECO:0007669"/>
    <property type="project" value="UniProtKB-KW"/>
</dbReference>
<keyword evidence="5" id="KW-0808">Transferase</keyword>
<feature type="domain" description="7,8-dihydro-6-hydroxymethylpterin-pyrophosphokinase" evidence="13">
    <location>
        <begin position="4"/>
        <end position="138"/>
    </location>
</feature>
<accession>A0A143DG46</accession>
<dbReference type="UniPathway" id="UPA00077">
    <property type="reaction ID" value="UER00155"/>
</dbReference>
<protein>
    <recommendedName>
        <fullName evidence="4">2-amino-4-hydroxy-6-hydroxymethyldihydropteridine pyrophosphokinase</fullName>
        <ecNumber evidence="3">2.7.6.3</ecNumber>
    </recommendedName>
    <alternativeName>
        <fullName evidence="11">6-hydroxymethyl-7,8-dihydropterin pyrophosphokinase</fullName>
    </alternativeName>
    <alternativeName>
        <fullName evidence="12">7,8-dihydro-6-hydroxymethylpterin-pyrophosphokinase</fullName>
    </alternativeName>
</protein>
<keyword evidence="8" id="KW-0067">ATP-binding</keyword>
<dbReference type="GO" id="GO:0005524">
    <property type="term" value="F:ATP binding"/>
    <property type="evidence" value="ECO:0007669"/>
    <property type="project" value="UniProtKB-KW"/>
</dbReference>
<dbReference type="SUPFAM" id="SSF55083">
    <property type="entry name" value="6-hydroxymethyl-7,8-dihydropterin pyrophosphokinase, HPPK"/>
    <property type="match status" value="1"/>
</dbReference>
<dbReference type="Gene3D" id="3.30.70.560">
    <property type="entry name" value="7,8-Dihydro-6-hydroxymethylpterin-pyrophosphokinase HPPK"/>
    <property type="match status" value="1"/>
</dbReference>
<comment type="function">
    <text evidence="10">Catalyzes the transfer of pyrophosphate from adenosine triphosphate (ATP) to 6-hydroxymethyl-7,8-dihydropterin, an enzymatic step in folate biosynthesis pathway.</text>
</comment>
<proteinExistence type="inferred from homology"/>
<dbReference type="GeneID" id="53317258"/>
<dbReference type="PANTHER" id="PTHR43071:SF1">
    <property type="entry name" value="2-AMINO-4-HYDROXY-6-HYDROXYMETHYLDIHYDROPTERIDINE PYROPHOSPHOKINASE"/>
    <property type="match status" value="1"/>
</dbReference>
<dbReference type="EC" id="2.7.6.3" evidence="3"/>